<feature type="region of interest" description="Disordered" evidence="6">
    <location>
        <begin position="654"/>
        <end position="687"/>
    </location>
</feature>
<evidence type="ECO:0000256" key="1">
    <source>
        <dbReference type="ARBA" id="ARBA00005257"/>
    </source>
</evidence>
<dbReference type="PANTHER" id="PTHR10394">
    <property type="entry name" value="40S RIBOSOMAL PROTEIN S8"/>
    <property type="match status" value="1"/>
</dbReference>
<sequence length="718" mass="83724">MYIPITLCLDTLKPKKEGSEAVTRKTHILGMVYNALDKELVRTQTLVKGAIVQVDATPYKQWYLQHYDKDLGRKKTATSVGTKKEGEQQNCQRDALARHMLGSEYGEQDRKAAVLYEYETFKSTEGELLLDTYIRYLQVINNLKKCGYSKDNCELNFKFLNNLQPDKKQGDVNDAMKSKKKPVVITSDPLALVAEQTKKDEKKVDEKKKDMSKVKCYNCKKEGHFAKDCKKAKVKDYEYYKTKMLLAKKDKDEQVLLAEDHAWMESSKASSSSSDDKIAEMIKEFDKKIVKYHKRLEKANQQSKDFENQTKFLQEQCDVLQNQTNTFKETNNKLNKQTKVLNEKNDDLLAPSKVLQKQLKVKHVVIDNHVECQAKYDKLEEERYEYMIRYSTYFNNDKQHRKQIADQEILFDKMSYQLVELDENVRMLKNTILEKDLKVSQLKECVHNKDLETEKCLKRLNECFENPSYFKKAKDLRSTLYDERVIVLRYTSGFLIHSDEALEIEKFKRARETKIEFAYDYESLNASYANKKIKFSDDYYQEIINLDFEKIDSPFQQTSSLKLYVLNVILEKIIIDLKDEVMSHLEKEKSNLELIESLKSKGFKSSENAISESENQSENDCQVVEKECDRVENSKVIVLGMFKISVSQSVSPTSVTKTSCASNSVETKLKRKRRKRTSSKQHDKQMHKDVLRVNKAFVYFSDLDTLSSVRRPKLSGVL</sequence>
<name>A0A6L2JC59_TANCI</name>
<dbReference type="PROSITE" id="PS50158">
    <property type="entry name" value="ZF_CCHC"/>
    <property type="match status" value="1"/>
</dbReference>
<evidence type="ECO:0000256" key="6">
    <source>
        <dbReference type="SAM" id="MobiDB-lite"/>
    </source>
</evidence>
<dbReference type="Gene3D" id="4.10.60.10">
    <property type="entry name" value="Zinc finger, CCHC-type"/>
    <property type="match status" value="1"/>
</dbReference>
<dbReference type="SMART" id="SM00343">
    <property type="entry name" value="ZnF_C2HC"/>
    <property type="match status" value="1"/>
</dbReference>
<dbReference type="SUPFAM" id="SSF57756">
    <property type="entry name" value="Retrovirus zinc finger-like domains"/>
    <property type="match status" value="1"/>
</dbReference>
<evidence type="ECO:0000256" key="3">
    <source>
        <dbReference type="ARBA" id="ARBA00023274"/>
    </source>
</evidence>
<keyword evidence="2 8" id="KW-0689">Ribosomal protein</keyword>
<protein>
    <submittedName>
        <fullName evidence="8">40S ribosomal protein S8</fullName>
    </submittedName>
</protein>
<dbReference type="InterPro" id="IPR022309">
    <property type="entry name" value="Ribosomal_Se8/biogenesis_NSA2"/>
</dbReference>
<gene>
    <name evidence="8" type="ORF">Tci_006439</name>
</gene>
<feature type="compositionally biased region" description="Basic residues" evidence="6">
    <location>
        <begin position="669"/>
        <end position="679"/>
    </location>
</feature>
<dbReference type="Gene3D" id="3.10.290.70">
    <property type="match status" value="1"/>
</dbReference>
<comment type="caution">
    <text evidence="8">The sequence shown here is derived from an EMBL/GenBank/DDBJ whole genome shotgun (WGS) entry which is preliminary data.</text>
</comment>
<dbReference type="GO" id="GO:0006412">
    <property type="term" value="P:translation"/>
    <property type="evidence" value="ECO:0007669"/>
    <property type="project" value="InterPro"/>
</dbReference>
<dbReference type="GO" id="GO:0005840">
    <property type="term" value="C:ribosome"/>
    <property type="evidence" value="ECO:0007669"/>
    <property type="project" value="UniProtKB-KW"/>
</dbReference>
<dbReference type="InterPro" id="IPR036875">
    <property type="entry name" value="Znf_CCHC_sf"/>
</dbReference>
<dbReference type="EMBL" id="BKCJ010000578">
    <property type="protein sequence ID" value="GEU34461.1"/>
    <property type="molecule type" value="Genomic_DNA"/>
</dbReference>
<keyword evidence="3" id="KW-0687">Ribonucleoprotein</keyword>
<dbReference type="GO" id="GO:0003676">
    <property type="term" value="F:nucleic acid binding"/>
    <property type="evidence" value="ECO:0007669"/>
    <property type="project" value="InterPro"/>
</dbReference>
<dbReference type="GO" id="GO:1990904">
    <property type="term" value="C:ribonucleoprotein complex"/>
    <property type="evidence" value="ECO:0007669"/>
    <property type="project" value="UniProtKB-KW"/>
</dbReference>
<comment type="similarity">
    <text evidence="1">Belongs to the eukaryotic ribosomal protein eS8 family.</text>
</comment>
<feature type="coiled-coil region" evidence="5">
    <location>
        <begin position="282"/>
        <end position="337"/>
    </location>
</feature>
<keyword evidence="5" id="KW-0175">Coiled coil</keyword>
<feature type="domain" description="CCHC-type" evidence="7">
    <location>
        <begin position="215"/>
        <end position="231"/>
    </location>
</feature>
<dbReference type="GO" id="GO:0008270">
    <property type="term" value="F:zinc ion binding"/>
    <property type="evidence" value="ECO:0007669"/>
    <property type="project" value="UniProtKB-KW"/>
</dbReference>
<dbReference type="InterPro" id="IPR001878">
    <property type="entry name" value="Znf_CCHC"/>
</dbReference>
<evidence type="ECO:0000259" key="7">
    <source>
        <dbReference type="PROSITE" id="PS50158"/>
    </source>
</evidence>
<dbReference type="Pfam" id="PF01201">
    <property type="entry name" value="Ribosomal_S8e"/>
    <property type="match status" value="1"/>
</dbReference>
<organism evidence="8">
    <name type="scientific">Tanacetum cinerariifolium</name>
    <name type="common">Dalmatian daisy</name>
    <name type="synonym">Chrysanthemum cinerariifolium</name>
    <dbReference type="NCBI Taxonomy" id="118510"/>
    <lineage>
        <taxon>Eukaryota</taxon>
        <taxon>Viridiplantae</taxon>
        <taxon>Streptophyta</taxon>
        <taxon>Embryophyta</taxon>
        <taxon>Tracheophyta</taxon>
        <taxon>Spermatophyta</taxon>
        <taxon>Magnoliopsida</taxon>
        <taxon>eudicotyledons</taxon>
        <taxon>Gunneridae</taxon>
        <taxon>Pentapetalae</taxon>
        <taxon>asterids</taxon>
        <taxon>campanulids</taxon>
        <taxon>Asterales</taxon>
        <taxon>Asteraceae</taxon>
        <taxon>Asteroideae</taxon>
        <taxon>Anthemideae</taxon>
        <taxon>Anthemidinae</taxon>
        <taxon>Tanacetum</taxon>
    </lineage>
</organism>
<dbReference type="InterPro" id="IPR001047">
    <property type="entry name" value="Ribosomal_eS8"/>
</dbReference>
<evidence type="ECO:0000256" key="4">
    <source>
        <dbReference type="PROSITE-ProRule" id="PRU00047"/>
    </source>
</evidence>
<dbReference type="AlphaFoldDB" id="A0A6L2JC59"/>
<keyword evidence="4" id="KW-0863">Zinc-finger</keyword>
<keyword evidence="4" id="KW-0479">Metal-binding</keyword>
<proteinExistence type="inferred from homology"/>
<evidence type="ECO:0000313" key="8">
    <source>
        <dbReference type="EMBL" id="GEU34461.1"/>
    </source>
</evidence>
<keyword evidence="4" id="KW-0862">Zinc</keyword>
<reference evidence="8" key="1">
    <citation type="journal article" date="2019" name="Sci. Rep.">
        <title>Draft genome of Tanacetum cinerariifolium, the natural source of mosquito coil.</title>
        <authorList>
            <person name="Yamashiro T."/>
            <person name="Shiraishi A."/>
            <person name="Satake H."/>
            <person name="Nakayama K."/>
        </authorList>
    </citation>
    <scope>NUCLEOTIDE SEQUENCE</scope>
</reference>
<accession>A0A6L2JC59</accession>
<dbReference type="Pfam" id="PF00098">
    <property type="entry name" value="zf-CCHC"/>
    <property type="match status" value="1"/>
</dbReference>
<evidence type="ECO:0000256" key="5">
    <source>
        <dbReference type="SAM" id="Coils"/>
    </source>
</evidence>
<evidence type="ECO:0000256" key="2">
    <source>
        <dbReference type="ARBA" id="ARBA00022980"/>
    </source>
</evidence>
<dbReference type="GO" id="GO:0003735">
    <property type="term" value="F:structural constituent of ribosome"/>
    <property type="evidence" value="ECO:0007669"/>
    <property type="project" value="InterPro"/>
</dbReference>